<dbReference type="KEGG" id="euz:DVS28_b0351"/>
<keyword evidence="1" id="KW-0614">Plasmid</keyword>
<sequence length="58" mass="6200">MHNWVAEFNAARAGIPDLEAADMVELVTHGVSIAKVAKRAGLTEEAVEKVLRRAGGSR</sequence>
<geneLocation type="plasmid" evidence="2">
    <name>pedy32-46i</name>
</geneLocation>
<dbReference type="EMBL" id="CP031166">
    <property type="protein sequence ID" value="AXV10121.1"/>
    <property type="molecule type" value="Genomic_DNA"/>
</dbReference>
<dbReference type="Gene3D" id="1.10.10.60">
    <property type="entry name" value="Homeodomain-like"/>
    <property type="match status" value="1"/>
</dbReference>
<evidence type="ECO:0000313" key="2">
    <source>
        <dbReference type="Proteomes" id="UP000264006"/>
    </source>
</evidence>
<accession>A0A346Y6M4</accession>
<gene>
    <name evidence="1" type="ORF">DVS28_b0351</name>
</gene>
<reference evidence="1 2" key="1">
    <citation type="submission" date="2018-09" db="EMBL/GenBank/DDBJ databases">
        <title>Complete genome sequence of Euzebya sp. DY32-46 isolated from seawater of Pacific Ocean.</title>
        <authorList>
            <person name="Xu L."/>
            <person name="Wu Y.-H."/>
            <person name="Xu X.-W."/>
        </authorList>
    </citation>
    <scope>NUCLEOTIDE SEQUENCE [LARGE SCALE GENOMIC DNA]</scope>
    <source>
        <strain evidence="1 2">DY32-46</strain>
        <plasmid evidence="2">pedy32-46i</plasmid>
    </source>
</reference>
<dbReference type="Proteomes" id="UP000264006">
    <property type="component" value="Plasmid pEDY32-46I"/>
</dbReference>
<dbReference type="AlphaFoldDB" id="A0A346Y6M4"/>
<organism evidence="1 2">
    <name type="scientific">Euzebya pacifica</name>
    <dbReference type="NCBI Taxonomy" id="1608957"/>
    <lineage>
        <taxon>Bacteria</taxon>
        <taxon>Bacillati</taxon>
        <taxon>Actinomycetota</taxon>
        <taxon>Nitriliruptoria</taxon>
        <taxon>Euzebyales</taxon>
    </lineage>
</organism>
<proteinExistence type="predicted"/>
<protein>
    <recommendedName>
        <fullName evidence="3">Helix-turn-helix domain-containing protein</fullName>
    </recommendedName>
</protein>
<evidence type="ECO:0008006" key="3">
    <source>
        <dbReference type="Google" id="ProtNLM"/>
    </source>
</evidence>
<name>A0A346Y6M4_9ACTN</name>
<keyword evidence="2" id="KW-1185">Reference proteome</keyword>
<evidence type="ECO:0000313" key="1">
    <source>
        <dbReference type="EMBL" id="AXV10121.1"/>
    </source>
</evidence>